<keyword evidence="8" id="KW-1185">Reference proteome</keyword>
<dbReference type="PANTHER" id="PTHR46105">
    <property type="entry name" value="AGAP004733-PA"/>
    <property type="match status" value="1"/>
</dbReference>
<dbReference type="InterPro" id="IPR046347">
    <property type="entry name" value="bZIP_sf"/>
</dbReference>
<feature type="region of interest" description="Disordered" evidence="4">
    <location>
        <begin position="193"/>
        <end position="260"/>
    </location>
</feature>
<dbReference type="SUPFAM" id="SSF47454">
    <property type="entry name" value="A DNA-binding domain in eukaryotic transcription factors"/>
    <property type="match status" value="1"/>
</dbReference>
<dbReference type="SUPFAM" id="SSF57959">
    <property type="entry name" value="Leucine zipper domain"/>
    <property type="match status" value="1"/>
</dbReference>
<dbReference type="PROSITE" id="PS50217">
    <property type="entry name" value="BZIP"/>
    <property type="match status" value="1"/>
</dbReference>
<feature type="region of interest" description="Disordered" evidence="4">
    <location>
        <begin position="728"/>
        <end position="750"/>
    </location>
</feature>
<dbReference type="Gene3D" id="3.30.710.10">
    <property type="entry name" value="Potassium Channel Kv1.1, Chain A"/>
    <property type="match status" value="1"/>
</dbReference>
<keyword evidence="1" id="KW-0805">Transcription regulation</keyword>
<feature type="compositionally biased region" description="Polar residues" evidence="4">
    <location>
        <begin position="193"/>
        <end position="225"/>
    </location>
</feature>
<dbReference type="EMBL" id="JACTAM010000017">
    <property type="protein sequence ID" value="KAI2654226.1"/>
    <property type="molecule type" value="Genomic_DNA"/>
</dbReference>
<evidence type="ECO:0000313" key="7">
    <source>
        <dbReference type="EMBL" id="KAI2654226.1"/>
    </source>
</evidence>
<organism evidence="7 8">
    <name type="scientific">Labeo rohita</name>
    <name type="common">Indian major carp</name>
    <name type="synonym">Cyprinus rohita</name>
    <dbReference type="NCBI Taxonomy" id="84645"/>
    <lineage>
        <taxon>Eukaryota</taxon>
        <taxon>Metazoa</taxon>
        <taxon>Chordata</taxon>
        <taxon>Craniata</taxon>
        <taxon>Vertebrata</taxon>
        <taxon>Euteleostomi</taxon>
        <taxon>Actinopterygii</taxon>
        <taxon>Neopterygii</taxon>
        <taxon>Teleostei</taxon>
        <taxon>Ostariophysi</taxon>
        <taxon>Cypriniformes</taxon>
        <taxon>Cyprinidae</taxon>
        <taxon>Labeoninae</taxon>
        <taxon>Labeonini</taxon>
        <taxon>Labeo</taxon>
    </lineage>
</organism>
<dbReference type="SUPFAM" id="SSF54695">
    <property type="entry name" value="POZ domain"/>
    <property type="match status" value="1"/>
</dbReference>
<dbReference type="Proteomes" id="UP000830375">
    <property type="component" value="Unassembled WGS sequence"/>
</dbReference>
<protein>
    <submittedName>
        <fullName evidence="7">Transcription regulator protein BACH2</fullName>
    </submittedName>
</protein>
<feature type="region of interest" description="Disordered" evidence="4">
    <location>
        <begin position="488"/>
        <end position="521"/>
    </location>
</feature>
<evidence type="ECO:0000259" key="6">
    <source>
        <dbReference type="PROSITE" id="PS50217"/>
    </source>
</evidence>
<evidence type="ECO:0000256" key="1">
    <source>
        <dbReference type="ARBA" id="ARBA00023015"/>
    </source>
</evidence>
<evidence type="ECO:0000313" key="8">
    <source>
        <dbReference type="Proteomes" id="UP000830375"/>
    </source>
</evidence>
<evidence type="ECO:0000259" key="5">
    <source>
        <dbReference type="PROSITE" id="PS50097"/>
    </source>
</evidence>
<name>A0ABQ8LVC0_LABRO</name>
<dbReference type="InterPro" id="IPR008917">
    <property type="entry name" value="TF_DNA-bd_sf"/>
</dbReference>
<keyword evidence="2" id="KW-0238">DNA-binding</keyword>
<feature type="compositionally biased region" description="Polar residues" evidence="4">
    <location>
        <begin position="773"/>
        <end position="785"/>
    </location>
</feature>
<sequence>MSHFSLQSLGNHDSFKLGFSNQCPKYSGMESPPIFTLESLLRNALIDLRSGSEQGMSTEEKPEAPMYVYESTVHCANILLCLNEQRKQDVLCDVTVLVEGREIRAHRAVLAACSQYFSLLLRGQTEHEPVINLPQKITEKGFAPLLQFAYTAKLLLNRENIQDVMCCAEFLGMHNLEDSCFHFLQAQMNSELDGMHTNQNPPSPQTLVQNHHNNGSEDANFQLSDSKPPLFGSRPHSETEQLKVTNNLHQSDEVPTFDLPHYPKYRKYHQVLAKHNATTSSNSSTSSLQDTVTSSNAQGLDLSKVKAEPASGEDCVPLDLSELEQDGLVRDKGSEMEMEMEGIQLSSTPIELPVSKRSPVCLRSLVKKEVTSLDHCLSADLQLTSSTSPLREHQVAPNDFQKDYQAFIGGLGVASSKKSEKLTDGVSLKSLSYDRICSQESEQESDRRSVIFSSRAPYHLAAPAHSYPGESCLGQETQDDLWAGSSKSFPCSQTLSPTSASQEPALPYRRRPKSSCPVPIKMCPRSSRAESHIRTSSSCSSYSYAEDGSGGSPSSLPQFELSTSPCSTMARCLAFEHQEHSMSGPPKIKCEKSYDTNSSDESGSFSDGDSESFPTKEHTQEVKLPFSIDQITELPRNDFQLMIKMHTLNSDQLDFIHNMRRRSKNRIAAQRCRKRKLDCIQNLEREIHKLVCERQKLLTERSQLKTCMGELWENFSFLSQEVCREEQRSPGQPQSLYNLHPDPLSSGPGGTDLRISPIPTSIDFTLTSHNSVVSSPGLTDSQTPYSHLKMDRKDTVTSERSKPSHVGSSSVTTDFCQEMTEKAQFSRLLT</sequence>
<reference evidence="7 8" key="1">
    <citation type="submission" date="2022-01" db="EMBL/GenBank/DDBJ databases">
        <title>A high-quality chromosome-level genome assembly of rohu carp, Labeo rohita.</title>
        <authorList>
            <person name="Arick M.A. II"/>
            <person name="Hsu C.-Y."/>
            <person name="Magbanua Z."/>
            <person name="Pechanova O."/>
            <person name="Grover C."/>
            <person name="Miller E."/>
            <person name="Thrash A."/>
            <person name="Ezzel L."/>
            <person name="Alam S."/>
            <person name="Benzie J."/>
            <person name="Hamilton M."/>
            <person name="Karsi A."/>
            <person name="Lawrence M.L."/>
            <person name="Peterson D.G."/>
        </authorList>
    </citation>
    <scope>NUCLEOTIDE SEQUENCE [LARGE SCALE GENOMIC DNA]</scope>
    <source>
        <strain evidence="8">BAU-BD-2019</strain>
        <tissue evidence="7">Blood</tissue>
    </source>
</reference>
<dbReference type="Pfam" id="PF03131">
    <property type="entry name" value="bZIP_Maf"/>
    <property type="match status" value="1"/>
</dbReference>
<dbReference type="InterPro" id="IPR050457">
    <property type="entry name" value="ZnFinger_BTB_dom_contain"/>
</dbReference>
<feature type="compositionally biased region" description="Basic and acidic residues" evidence="4">
    <location>
        <begin position="788"/>
        <end position="802"/>
    </location>
</feature>
<dbReference type="InterPro" id="IPR004826">
    <property type="entry name" value="bZIP_Maf"/>
</dbReference>
<comment type="caution">
    <text evidence="7">The sequence shown here is derived from an EMBL/GenBank/DDBJ whole genome shotgun (WGS) entry which is preliminary data.</text>
</comment>
<dbReference type="InterPro" id="IPR011333">
    <property type="entry name" value="SKP1/BTB/POZ_sf"/>
</dbReference>
<proteinExistence type="predicted"/>
<dbReference type="InterPro" id="IPR000210">
    <property type="entry name" value="BTB/POZ_dom"/>
</dbReference>
<feature type="compositionally biased region" description="Polar residues" evidence="4">
    <location>
        <begin position="488"/>
        <end position="502"/>
    </location>
</feature>
<dbReference type="Gene3D" id="1.10.880.10">
    <property type="entry name" value="Transcription factor, Skn-1-like, DNA-binding domain"/>
    <property type="match status" value="1"/>
</dbReference>
<feature type="domain" description="BTB" evidence="5">
    <location>
        <begin position="92"/>
        <end position="158"/>
    </location>
</feature>
<evidence type="ECO:0000256" key="2">
    <source>
        <dbReference type="ARBA" id="ARBA00023125"/>
    </source>
</evidence>
<feature type="compositionally biased region" description="Low complexity" evidence="4">
    <location>
        <begin position="599"/>
        <end position="613"/>
    </location>
</feature>
<dbReference type="PROSITE" id="PS50097">
    <property type="entry name" value="BTB"/>
    <property type="match status" value="1"/>
</dbReference>
<dbReference type="SMART" id="SM00225">
    <property type="entry name" value="BTB"/>
    <property type="match status" value="1"/>
</dbReference>
<dbReference type="PROSITE" id="PS00036">
    <property type="entry name" value="BZIP_BASIC"/>
    <property type="match status" value="1"/>
</dbReference>
<evidence type="ECO:0000256" key="3">
    <source>
        <dbReference type="ARBA" id="ARBA00023163"/>
    </source>
</evidence>
<keyword evidence="3" id="KW-0804">Transcription</keyword>
<feature type="region of interest" description="Disordered" evidence="4">
    <location>
        <begin position="275"/>
        <end position="295"/>
    </location>
</feature>
<dbReference type="PANTHER" id="PTHR46105:SF8">
    <property type="entry name" value="TRANSCRIPTION REGULATOR PROTEIN BACH2"/>
    <property type="match status" value="1"/>
</dbReference>
<dbReference type="InterPro" id="IPR004827">
    <property type="entry name" value="bZIP"/>
</dbReference>
<feature type="region of interest" description="Disordered" evidence="4">
    <location>
        <begin position="773"/>
        <end position="813"/>
    </location>
</feature>
<accession>A0ABQ8LVC0</accession>
<feature type="domain" description="BZIP" evidence="6">
    <location>
        <begin position="660"/>
        <end position="705"/>
    </location>
</feature>
<feature type="compositionally biased region" description="Low complexity" evidence="4">
    <location>
        <begin position="278"/>
        <end position="287"/>
    </location>
</feature>
<dbReference type="Pfam" id="PF00651">
    <property type="entry name" value="BTB"/>
    <property type="match status" value="1"/>
</dbReference>
<feature type="region of interest" description="Disordered" evidence="4">
    <location>
        <begin position="581"/>
        <end position="621"/>
    </location>
</feature>
<dbReference type="SMART" id="SM00338">
    <property type="entry name" value="BRLZ"/>
    <property type="match status" value="1"/>
</dbReference>
<evidence type="ECO:0000256" key="4">
    <source>
        <dbReference type="SAM" id="MobiDB-lite"/>
    </source>
</evidence>
<gene>
    <name evidence="7" type="ORF">H4Q32_010886</name>
</gene>